<dbReference type="EMBL" id="JACXVP010000004">
    <property type="protein sequence ID" value="KAG5610343.1"/>
    <property type="molecule type" value="Genomic_DNA"/>
</dbReference>
<evidence type="ECO:0000313" key="2">
    <source>
        <dbReference type="EMBL" id="KAG5610343.1"/>
    </source>
</evidence>
<comment type="caution">
    <text evidence="2">The sequence shown here is derived from an EMBL/GenBank/DDBJ whole genome shotgun (WGS) entry which is preliminary data.</text>
</comment>
<name>A0A9J5ZEH3_SOLCO</name>
<evidence type="ECO:0000313" key="3">
    <source>
        <dbReference type="Proteomes" id="UP000824120"/>
    </source>
</evidence>
<keyword evidence="3" id="KW-1185">Reference proteome</keyword>
<organism evidence="2 3">
    <name type="scientific">Solanum commersonii</name>
    <name type="common">Commerson's wild potato</name>
    <name type="synonym">Commerson's nightshade</name>
    <dbReference type="NCBI Taxonomy" id="4109"/>
    <lineage>
        <taxon>Eukaryota</taxon>
        <taxon>Viridiplantae</taxon>
        <taxon>Streptophyta</taxon>
        <taxon>Embryophyta</taxon>
        <taxon>Tracheophyta</taxon>
        <taxon>Spermatophyta</taxon>
        <taxon>Magnoliopsida</taxon>
        <taxon>eudicotyledons</taxon>
        <taxon>Gunneridae</taxon>
        <taxon>Pentapetalae</taxon>
        <taxon>asterids</taxon>
        <taxon>lamiids</taxon>
        <taxon>Solanales</taxon>
        <taxon>Solanaceae</taxon>
        <taxon>Solanoideae</taxon>
        <taxon>Solaneae</taxon>
        <taxon>Solanum</taxon>
    </lineage>
</organism>
<reference evidence="2 3" key="1">
    <citation type="submission" date="2020-09" db="EMBL/GenBank/DDBJ databases">
        <title>De no assembly of potato wild relative species, Solanum commersonii.</title>
        <authorList>
            <person name="Cho K."/>
        </authorList>
    </citation>
    <scope>NUCLEOTIDE SEQUENCE [LARGE SCALE GENOMIC DNA]</scope>
    <source>
        <strain evidence="2">LZ3.2</strain>
        <tissue evidence="2">Leaf</tissue>
    </source>
</reference>
<feature type="transmembrane region" description="Helical" evidence="1">
    <location>
        <begin position="27"/>
        <end position="44"/>
    </location>
</feature>
<keyword evidence="1" id="KW-1133">Transmembrane helix</keyword>
<evidence type="ECO:0000256" key="1">
    <source>
        <dbReference type="SAM" id="Phobius"/>
    </source>
</evidence>
<protein>
    <submittedName>
        <fullName evidence="2">Uncharacterized protein</fullName>
    </submittedName>
</protein>
<feature type="transmembrane region" description="Helical" evidence="1">
    <location>
        <begin position="91"/>
        <end position="114"/>
    </location>
</feature>
<keyword evidence="1" id="KW-0472">Membrane</keyword>
<dbReference type="Proteomes" id="UP000824120">
    <property type="component" value="Chromosome 4"/>
</dbReference>
<keyword evidence="1" id="KW-0812">Transmembrane</keyword>
<dbReference type="AlphaFoldDB" id="A0A9J5ZEH3"/>
<sequence>MADRSTSLGEIADQLGDFPFGVGHRRLALVLNIIVLWVIGRHGTASRNFPAMRRLLRFSADLILSFRAQHTGTKGKYVICWRFPEWVRRFVHLHFFILLASFSPFCSIMSMVFLKLQIPETSRFSSDTEINHAFEDTIFIKI</sequence>
<gene>
    <name evidence="2" type="ORF">H5410_021624</name>
</gene>
<proteinExistence type="predicted"/>
<accession>A0A9J5ZEH3</accession>